<reference evidence="1 2" key="1">
    <citation type="journal article" date="2021" name="Genome Biol. Evol.">
        <title>The evolution of interdependence in a four-way mealybug symbiosis.</title>
        <authorList>
            <person name="Garber A.I."/>
            <person name="Kupper M."/>
            <person name="Laetsch D.R."/>
            <person name="Weldon S.R."/>
            <person name="Ladinsky M.S."/>
            <person name="Bjorkman P.J."/>
            <person name="McCutcheon J.P."/>
        </authorList>
    </citation>
    <scope>NUCLEOTIDE SEQUENCE [LARGE SCALE GENOMIC DNA]</scope>
    <source>
        <strain evidence="1">SOD</strain>
    </source>
</reference>
<evidence type="ECO:0000313" key="1">
    <source>
        <dbReference type="EMBL" id="MBT9430975.1"/>
    </source>
</evidence>
<comment type="caution">
    <text evidence="1">The sequence shown here is derived from an EMBL/GenBank/DDBJ whole genome shotgun (WGS) entry which is preliminary data.</text>
</comment>
<dbReference type="EMBL" id="JAFJYC010000001">
    <property type="protein sequence ID" value="MBT9430975.1"/>
    <property type="molecule type" value="Genomic_DNA"/>
</dbReference>
<accession>A0ABS5Y7K2</accession>
<dbReference type="Proteomes" id="UP000811282">
    <property type="component" value="Unassembled WGS sequence"/>
</dbReference>
<sequence>MFRKYSTDFAIASLDAQGVVRRSGWIVVYCTHPVTRENLCATQEYLCVDALLPPHSYADKPALPAQRQTRALVRSCDGRFWQTVEDLRGKAAYCKDTGHRLIVDFLGALPTELTLLAPTSPNDTWDGQKWVQPDNHHCHSSTGPETPG</sequence>
<name>A0ABS5Y7K2_9GAMM</name>
<organism evidence="1 2">
    <name type="scientific">Candidatus Sodalis endolongispinus</name>
    <dbReference type="NCBI Taxonomy" id="2812662"/>
    <lineage>
        <taxon>Bacteria</taxon>
        <taxon>Pseudomonadati</taxon>
        <taxon>Pseudomonadota</taxon>
        <taxon>Gammaproteobacteria</taxon>
        <taxon>Enterobacterales</taxon>
        <taxon>Bruguierivoracaceae</taxon>
        <taxon>Sodalis</taxon>
    </lineage>
</organism>
<proteinExistence type="predicted"/>
<dbReference type="RefSeq" id="WP_215668163.1">
    <property type="nucleotide sequence ID" value="NZ_JAFJYC010000001.1"/>
</dbReference>
<evidence type="ECO:0000313" key="2">
    <source>
        <dbReference type="Proteomes" id="UP000811282"/>
    </source>
</evidence>
<protein>
    <submittedName>
        <fullName evidence="1">Uncharacterized protein</fullName>
    </submittedName>
</protein>
<gene>
    <name evidence="1" type="ORF">JZM24_00105</name>
</gene>
<keyword evidence="2" id="KW-1185">Reference proteome</keyword>